<protein>
    <submittedName>
        <fullName evidence="1">Uncharacterized protein</fullName>
    </submittedName>
</protein>
<dbReference type="Proteomes" id="UP000516422">
    <property type="component" value="Chromosome"/>
</dbReference>
<dbReference type="AlphaFoldDB" id="A0A7H1PWJ3"/>
<accession>A0A7H1PWJ3</accession>
<name>A0A7H1PWJ3_9ACTN</name>
<gene>
    <name evidence="1" type="ORF">HEP81_02097</name>
</gene>
<organism evidence="1 2">
    <name type="scientific">Streptomyces griseofuscus</name>
    <dbReference type="NCBI Taxonomy" id="146922"/>
    <lineage>
        <taxon>Bacteria</taxon>
        <taxon>Bacillati</taxon>
        <taxon>Actinomycetota</taxon>
        <taxon>Actinomycetes</taxon>
        <taxon>Kitasatosporales</taxon>
        <taxon>Streptomycetaceae</taxon>
        <taxon>Streptomyces</taxon>
    </lineage>
</organism>
<evidence type="ECO:0000313" key="2">
    <source>
        <dbReference type="Proteomes" id="UP000516422"/>
    </source>
</evidence>
<proteinExistence type="predicted"/>
<reference evidence="1 2" key="1">
    <citation type="submission" date="2020-04" db="EMBL/GenBank/DDBJ databases">
        <title>Characterization and engineering of Streptomyces griseofuscus DSM40191 as a potential heterologous host for expression of BGCs.</title>
        <authorList>
            <person name="Gren T."/>
            <person name="Whitford C.M."/>
            <person name="Mohite O.S."/>
            <person name="Joergensen T.S."/>
            <person name="Nielsen J.B."/>
            <person name="Lee S.Y."/>
            <person name="Weber T."/>
        </authorList>
    </citation>
    <scope>NUCLEOTIDE SEQUENCE [LARGE SCALE GENOMIC DNA]</scope>
    <source>
        <strain evidence="1 2">DSM 40191</strain>
    </source>
</reference>
<dbReference type="GeneID" id="91461687"/>
<evidence type="ECO:0000313" key="1">
    <source>
        <dbReference type="EMBL" id="QNT92423.1"/>
    </source>
</evidence>
<dbReference type="EMBL" id="CP051006">
    <property type="protein sequence ID" value="QNT92423.1"/>
    <property type="molecule type" value="Genomic_DNA"/>
</dbReference>
<sequence length="49" mass="5141">MSQSTEDLSHAVVEQLMAVIGAPDDTQVAETADAAVRALDDRLRAEATA</sequence>
<dbReference type="KEGG" id="sgf:HEP81_02097"/>
<dbReference type="RefSeq" id="WP_167739849.1">
    <property type="nucleotide sequence ID" value="NZ_CP051006.1"/>
</dbReference>